<dbReference type="SUPFAM" id="SSF49562">
    <property type="entry name" value="C2 domain (Calcium/lipid-binding domain, CaLB)"/>
    <property type="match status" value="1"/>
</dbReference>
<feature type="domain" description="C2" evidence="2">
    <location>
        <begin position="10"/>
        <end position="107"/>
    </location>
</feature>
<dbReference type="InterPro" id="IPR035892">
    <property type="entry name" value="C2_domain_sf"/>
</dbReference>
<organism evidence="3 4">
    <name type="scientific">Sphagnum troendelagicum</name>
    <dbReference type="NCBI Taxonomy" id="128251"/>
    <lineage>
        <taxon>Eukaryota</taxon>
        <taxon>Viridiplantae</taxon>
        <taxon>Streptophyta</taxon>
        <taxon>Embryophyta</taxon>
        <taxon>Bryophyta</taxon>
        <taxon>Sphagnophytina</taxon>
        <taxon>Sphagnopsida</taxon>
        <taxon>Sphagnales</taxon>
        <taxon>Sphagnaceae</taxon>
        <taxon>Sphagnum</taxon>
    </lineage>
</organism>
<evidence type="ECO:0000259" key="2">
    <source>
        <dbReference type="SMART" id="SM00239"/>
    </source>
</evidence>
<evidence type="ECO:0000313" key="3">
    <source>
        <dbReference type="EMBL" id="CAK9211770.1"/>
    </source>
</evidence>
<sequence>MASFNCRRGKLIVELKRAMDLGASRFLGGKTKIHAVMRFEALSRTAKTILDMGNNPVWKEEIFHIDLNGCSDETLLRIEIYKDESKLIGSLVLTVLELCGMEGVTLPRVLPLMTPRGRPQGQVEILTTYLSLEHHAPFGPSEPLPPVMGDFQPTAPAWDLPFVPQVPDVYQEANAVHFQNQYPSRVQEPDHKPPNAQLPKPKPSKPTIDPFYAYF</sequence>
<proteinExistence type="predicted"/>
<protein>
    <recommendedName>
        <fullName evidence="2">C2 domain-containing protein</fullName>
    </recommendedName>
</protein>
<evidence type="ECO:0000256" key="1">
    <source>
        <dbReference type="SAM" id="MobiDB-lite"/>
    </source>
</evidence>
<dbReference type="InterPro" id="IPR000008">
    <property type="entry name" value="C2_dom"/>
</dbReference>
<name>A0ABP0U3G3_9BRYO</name>
<keyword evidence="4" id="KW-1185">Reference proteome</keyword>
<reference evidence="3" key="1">
    <citation type="submission" date="2024-02" db="EMBL/GenBank/DDBJ databases">
        <authorList>
            <consortium name="ELIXIR-Norway"/>
            <consortium name="Elixir Norway"/>
        </authorList>
    </citation>
    <scope>NUCLEOTIDE SEQUENCE</scope>
</reference>
<gene>
    <name evidence="3" type="ORF">CSSPTR1EN2_LOCUS11000</name>
</gene>
<dbReference type="Pfam" id="PF00168">
    <property type="entry name" value="C2"/>
    <property type="match status" value="1"/>
</dbReference>
<dbReference type="Proteomes" id="UP001497512">
    <property type="component" value="Chromosome 18"/>
</dbReference>
<evidence type="ECO:0000313" key="4">
    <source>
        <dbReference type="Proteomes" id="UP001497512"/>
    </source>
</evidence>
<accession>A0ABP0U3G3</accession>
<feature type="region of interest" description="Disordered" evidence="1">
    <location>
        <begin position="183"/>
        <end position="209"/>
    </location>
</feature>
<dbReference type="SMART" id="SM00239">
    <property type="entry name" value="C2"/>
    <property type="match status" value="1"/>
</dbReference>
<dbReference type="Gene3D" id="2.60.40.150">
    <property type="entry name" value="C2 domain"/>
    <property type="match status" value="1"/>
</dbReference>
<dbReference type="EMBL" id="OZ019910">
    <property type="protein sequence ID" value="CAK9211770.1"/>
    <property type="molecule type" value="Genomic_DNA"/>
</dbReference>